<dbReference type="EMBL" id="AP018732">
    <property type="protein sequence ID" value="BBE42039.1"/>
    <property type="molecule type" value="Genomic_DNA"/>
</dbReference>
<gene>
    <name evidence="1" type="ORF">NAS2_0650</name>
</gene>
<protein>
    <submittedName>
        <fullName evidence="1">Uncharacterized protein</fullName>
    </submittedName>
</protein>
<dbReference type="KEGG" id="ccai:NAS2_0650"/>
<accession>A0A4P2VBX3</accession>
<evidence type="ECO:0000313" key="2">
    <source>
        <dbReference type="Proteomes" id="UP000509448"/>
    </source>
</evidence>
<sequence length="224" mass="24530">MSAEDLWEEEEVDQDWIPHGGVDGTAPPELDAVLGRHVGRTERNIIRAAHAERNAGAKSLVRTVAARLGVACGALDRVLALVDRARNCSQRERAVAALYAARVAPTGALVDALLEVGAMDERDEFYPFRIAYECGLSPGPMDAEAAANIYSVHRLPRTARELASFGLLEAADRFVRAAIVASDVRSGRSHRARAVAALREVDRQMRGVVDWEEVNARWRAPRAR</sequence>
<proteinExistence type="predicted"/>
<reference evidence="1 2" key="1">
    <citation type="journal article" date="2019" name="ISME J.">
        <title>Isolation and characterization of a thermophilic sulfur- and iron-reducing thaumarchaeote from a terrestrial acidic hot spring.</title>
        <authorList>
            <person name="Kato S."/>
            <person name="Itoh T."/>
            <person name="Yuki M."/>
            <person name="Nagamori M."/>
            <person name="Ohnishi M."/>
            <person name="Uematsu K."/>
            <person name="Suzuki K."/>
            <person name="Takashina T."/>
            <person name="Ohkuma M."/>
        </authorList>
    </citation>
    <scope>NUCLEOTIDE SEQUENCE [LARGE SCALE GENOMIC DNA]</scope>
    <source>
        <strain evidence="1 2">NAS-02</strain>
    </source>
</reference>
<dbReference type="Proteomes" id="UP000509448">
    <property type="component" value="Chromosome"/>
</dbReference>
<evidence type="ECO:0000313" key="1">
    <source>
        <dbReference type="EMBL" id="BBE42039.1"/>
    </source>
</evidence>
<keyword evidence="2" id="KW-1185">Reference proteome</keyword>
<dbReference type="RefSeq" id="WP_174448315.1">
    <property type="nucleotide sequence ID" value="NZ_AP018732.1"/>
</dbReference>
<organism evidence="1 2">
    <name type="scientific">Conexivisphaera calida</name>
    <dbReference type="NCBI Taxonomy" id="1874277"/>
    <lineage>
        <taxon>Archaea</taxon>
        <taxon>Nitrososphaerota</taxon>
        <taxon>Conexivisphaeria</taxon>
        <taxon>Conexivisphaerales</taxon>
        <taxon>Conexivisphaeraceae</taxon>
        <taxon>Conexivisphaera</taxon>
    </lineage>
</organism>
<name>A0A4P2VBX3_9ARCH</name>
<dbReference type="AlphaFoldDB" id="A0A4P2VBX3"/>
<dbReference type="GeneID" id="55584465"/>